<dbReference type="EMBL" id="CAFBOG010000222">
    <property type="protein sequence ID" value="CAB4994703.1"/>
    <property type="molecule type" value="Genomic_DNA"/>
</dbReference>
<comment type="similarity">
    <text evidence="1">Belongs to the sterol desaturase family.</text>
</comment>
<dbReference type="InterPro" id="IPR006694">
    <property type="entry name" value="Fatty_acid_hydroxylase"/>
</dbReference>
<evidence type="ECO:0000313" key="7">
    <source>
        <dbReference type="EMBL" id="CAB4814678.1"/>
    </source>
</evidence>
<evidence type="ECO:0000313" key="8">
    <source>
        <dbReference type="EMBL" id="CAB4994703.1"/>
    </source>
</evidence>
<protein>
    <submittedName>
        <fullName evidence="8">Unannotated protein</fullName>
    </submittedName>
</protein>
<dbReference type="GO" id="GO:0005506">
    <property type="term" value="F:iron ion binding"/>
    <property type="evidence" value="ECO:0007669"/>
    <property type="project" value="InterPro"/>
</dbReference>
<proteinExistence type="inferred from homology"/>
<feature type="transmembrane region" description="Helical" evidence="4">
    <location>
        <begin position="53"/>
        <end position="71"/>
    </location>
</feature>
<feature type="domain" description="Fatty acid hydroxylase" evidence="5">
    <location>
        <begin position="11"/>
        <end position="136"/>
    </location>
</feature>
<dbReference type="AlphaFoldDB" id="A0A6J7NVI6"/>
<evidence type="ECO:0000256" key="1">
    <source>
        <dbReference type="ARBA" id="ARBA00009324"/>
    </source>
</evidence>
<evidence type="ECO:0000256" key="2">
    <source>
        <dbReference type="ARBA" id="ARBA00022746"/>
    </source>
</evidence>
<organism evidence="8">
    <name type="scientific">freshwater metagenome</name>
    <dbReference type="NCBI Taxonomy" id="449393"/>
    <lineage>
        <taxon>unclassified sequences</taxon>
        <taxon>metagenomes</taxon>
        <taxon>ecological metagenomes</taxon>
    </lineage>
</organism>
<dbReference type="EMBL" id="CAFAAQ010000139">
    <property type="protein sequence ID" value="CAB4814678.1"/>
    <property type="molecule type" value="Genomic_DNA"/>
</dbReference>
<dbReference type="PANTHER" id="PTHR31899">
    <property type="entry name" value="BETA-CAROTENE 3-HYDROXYLASE 1, CHLOROPLASTIC"/>
    <property type="match status" value="1"/>
</dbReference>
<evidence type="ECO:0000313" key="6">
    <source>
        <dbReference type="EMBL" id="CAB4714485.1"/>
    </source>
</evidence>
<dbReference type="Pfam" id="PF04116">
    <property type="entry name" value="FA_hydroxylase"/>
    <property type="match status" value="1"/>
</dbReference>
<dbReference type="GO" id="GO:0010291">
    <property type="term" value="F:beta-carotene 3-hydroxylase activity"/>
    <property type="evidence" value="ECO:0007669"/>
    <property type="project" value="TreeGrafter"/>
</dbReference>
<evidence type="ECO:0000256" key="4">
    <source>
        <dbReference type="SAM" id="Phobius"/>
    </source>
</evidence>
<sequence length="180" mass="19439">MNVLVVVLAAVAAFLVMEPVTALTHRVVFHGFGHFLHRSHHRAGSTGWEANDFFPVIFAGSTIAIMAIGALQPQLSILIAIGAGITAYGMSYLVIHDFYIHRRLSVLPERVAFLEPLREAHRIHHLYNAAPYGMLAPVVPAELRERAASTTRDPIRVAVAAQTEIAQTAAAQTAAAQTAS</sequence>
<keyword evidence="4" id="KW-1133">Transmembrane helix</keyword>
<keyword evidence="3" id="KW-0560">Oxidoreductase</keyword>
<name>A0A6J7NVI6_9ZZZZ</name>
<dbReference type="GO" id="GO:0009507">
    <property type="term" value="C:chloroplast"/>
    <property type="evidence" value="ECO:0007669"/>
    <property type="project" value="TreeGrafter"/>
</dbReference>
<dbReference type="EMBL" id="CAEZXS010000253">
    <property type="protein sequence ID" value="CAB4714485.1"/>
    <property type="molecule type" value="Genomic_DNA"/>
</dbReference>
<dbReference type="GO" id="GO:0016119">
    <property type="term" value="P:carotene metabolic process"/>
    <property type="evidence" value="ECO:0007669"/>
    <property type="project" value="TreeGrafter"/>
</dbReference>
<evidence type="ECO:0000259" key="5">
    <source>
        <dbReference type="Pfam" id="PF04116"/>
    </source>
</evidence>
<gene>
    <name evidence="6" type="ORF">UFOPK2582_01599</name>
    <name evidence="7" type="ORF">UFOPK3046_01372</name>
    <name evidence="8" type="ORF">UFOPK3914_01797</name>
</gene>
<keyword evidence="2" id="KW-0125">Carotenoid biosynthesis</keyword>
<dbReference type="PANTHER" id="PTHR31899:SF9">
    <property type="entry name" value="BETA-CAROTENE 3-HYDROXYLASE 1, CHLOROPLASTIC"/>
    <property type="match status" value="1"/>
</dbReference>
<dbReference type="GO" id="GO:0016123">
    <property type="term" value="P:xanthophyll biosynthetic process"/>
    <property type="evidence" value="ECO:0007669"/>
    <property type="project" value="TreeGrafter"/>
</dbReference>
<feature type="transmembrane region" description="Helical" evidence="4">
    <location>
        <begin position="78"/>
        <end position="95"/>
    </location>
</feature>
<keyword evidence="4" id="KW-0812">Transmembrane</keyword>
<evidence type="ECO:0000256" key="3">
    <source>
        <dbReference type="ARBA" id="ARBA00023002"/>
    </source>
</evidence>
<keyword evidence="4" id="KW-0472">Membrane</keyword>
<reference evidence="8" key="1">
    <citation type="submission" date="2020-05" db="EMBL/GenBank/DDBJ databases">
        <authorList>
            <person name="Chiriac C."/>
            <person name="Salcher M."/>
            <person name="Ghai R."/>
            <person name="Kavagutti S V."/>
        </authorList>
    </citation>
    <scope>NUCLEOTIDE SEQUENCE</scope>
</reference>
<accession>A0A6J7NVI6</accession>
<dbReference type="InterPro" id="IPR045019">
    <property type="entry name" value="BETA-OHASE-like"/>
</dbReference>